<evidence type="ECO:0000313" key="2">
    <source>
        <dbReference type="EMBL" id="KAG2541944.1"/>
    </source>
</evidence>
<keyword evidence="3" id="KW-1185">Reference proteome</keyword>
<evidence type="ECO:0000313" key="3">
    <source>
        <dbReference type="Proteomes" id="UP000823388"/>
    </source>
</evidence>
<feature type="compositionally biased region" description="Low complexity" evidence="1">
    <location>
        <begin position="1"/>
        <end position="22"/>
    </location>
</feature>
<feature type="region of interest" description="Disordered" evidence="1">
    <location>
        <begin position="1"/>
        <end position="225"/>
    </location>
</feature>
<dbReference type="AlphaFoldDB" id="A0A8T0N4C4"/>
<feature type="compositionally biased region" description="Basic residues" evidence="1">
    <location>
        <begin position="93"/>
        <end position="104"/>
    </location>
</feature>
<feature type="compositionally biased region" description="Low complexity" evidence="1">
    <location>
        <begin position="41"/>
        <end position="57"/>
    </location>
</feature>
<gene>
    <name evidence="2" type="ORF">PVAP13_9NG666100</name>
</gene>
<dbReference type="EMBL" id="CM029054">
    <property type="protein sequence ID" value="KAG2541944.1"/>
    <property type="molecule type" value="Genomic_DNA"/>
</dbReference>
<proteinExistence type="predicted"/>
<organism evidence="2 3">
    <name type="scientific">Panicum virgatum</name>
    <name type="common">Blackwell switchgrass</name>
    <dbReference type="NCBI Taxonomy" id="38727"/>
    <lineage>
        <taxon>Eukaryota</taxon>
        <taxon>Viridiplantae</taxon>
        <taxon>Streptophyta</taxon>
        <taxon>Embryophyta</taxon>
        <taxon>Tracheophyta</taxon>
        <taxon>Spermatophyta</taxon>
        <taxon>Magnoliopsida</taxon>
        <taxon>Liliopsida</taxon>
        <taxon>Poales</taxon>
        <taxon>Poaceae</taxon>
        <taxon>PACMAD clade</taxon>
        <taxon>Panicoideae</taxon>
        <taxon>Panicodae</taxon>
        <taxon>Paniceae</taxon>
        <taxon>Panicinae</taxon>
        <taxon>Panicum</taxon>
        <taxon>Panicum sect. Hiantes</taxon>
    </lineage>
</organism>
<protein>
    <submittedName>
        <fullName evidence="2">Uncharacterized protein</fullName>
    </submittedName>
</protein>
<dbReference type="Proteomes" id="UP000823388">
    <property type="component" value="Chromosome 9N"/>
</dbReference>
<accession>A0A8T0N4C4</accession>
<reference evidence="2" key="1">
    <citation type="submission" date="2020-05" db="EMBL/GenBank/DDBJ databases">
        <title>WGS assembly of Panicum virgatum.</title>
        <authorList>
            <person name="Lovell J.T."/>
            <person name="Jenkins J."/>
            <person name="Shu S."/>
            <person name="Juenger T.E."/>
            <person name="Schmutz J."/>
        </authorList>
    </citation>
    <scope>NUCLEOTIDE SEQUENCE</scope>
    <source>
        <strain evidence="2">AP13</strain>
    </source>
</reference>
<name>A0A8T0N4C4_PANVG</name>
<feature type="compositionally biased region" description="Gly residues" evidence="1">
    <location>
        <begin position="303"/>
        <end position="312"/>
    </location>
</feature>
<feature type="compositionally biased region" description="Low complexity" evidence="1">
    <location>
        <begin position="138"/>
        <end position="148"/>
    </location>
</feature>
<sequence length="319" mass="33556">MEQGLLALRRRALSAAGTRSGEGPPPSPRRAARGEARRGDGPAVARTAGLLATATGGRSRGGGSSRPERGPWRRRPKVKQGWRDGAAAAARQGPRRSRGARRSMRAPGPSPSAAKLLVPRFGIDSASSTGLLPPARPPRAQAEAPLPRGLHSSLGHGELQGTAPAASRQSRRRCGSGVVQQPWRPRAPVARPPRRRAGPLSLEFCHASPSTSPRWSPLAAAGHPRRPCPPPASLCPCSGRPWLPRRCCCCSSSPRRRRPCSGSSWPRRGGASRGLPHHLQRRPAGGGVEAARRSSPRQLVRGVSGGKMGPDTGGVADVR</sequence>
<evidence type="ECO:0000256" key="1">
    <source>
        <dbReference type="SAM" id="MobiDB-lite"/>
    </source>
</evidence>
<feature type="compositionally biased region" description="Low complexity" evidence="1">
    <location>
        <begin position="260"/>
        <end position="269"/>
    </location>
</feature>
<feature type="region of interest" description="Disordered" evidence="1">
    <location>
        <begin position="253"/>
        <end position="319"/>
    </location>
</feature>
<comment type="caution">
    <text evidence="2">The sequence shown here is derived from an EMBL/GenBank/DDBJ whole genome shotgun (WGS) entry which is preliminary data.</text>
</comment>